<dbReference type="Proteomes" id="UP001259832">
    <property type="component" value="Unassembled WGS sequence"/>
</dbReference>
<gene>
    <name evidence="2" type="ORF">P3T76_010654</name>
</gene>
<feature type="region of interest" description="Disordered" evidence="1">
    <location>
        <begin position="153"/>
        <end position="179"/>
    </location>
</feature>
<dbReference type="AlphaFoldDB" id="A0AAD9GBP3"/>
<evidence type="ECO:0000256" key="1">
    <source>
        <dbReference type="SAM" id="MobiDB-lite"/>
    </source>
</evidence>
<evidence type="ECO:0000313" key="2">
    <source>
        <dbReference type="EMBL" id="KAK1935429.1"/>
    </source>
</evidence>
<proteinExistence type="predicted"/>
<protein>
    <submittedName>
        <fullName evidence="2">Uncharacterized protein</fullName>
    </submittedName>
</protein>
<sequence>MSSIRKHNVVFGRVVIQLKHWNIVFSLSQWRKAFRSALEWKLLLFPSNRDIARRWRDDQDYLLLLWRMHTAIVFHATWRLRNDIYFGETQAMSPNIANVQASFRSHYHFLFRHSSDWNIDGEALNRVLRRLGEDLELEGDAVISVLQEMGFNPPKPRNLPESSDRIWTPPPPPPVIKKS</sequence>
<feature type="compositionally biased region" description="Pro residues" evidence="1">
    <location>
        <begin position="168"/>
        <end position="179"/>
    </location>
</feature>
<name>A0AAD9GBP3_9STRA</name>
<reference evidence="2" key="1">
    <citation type="submission" date="2023-08" db="EMBL/GenBank/DDBJ databases">
        <title>Reference Genome Resource for the Citrus Pathogen Phytophthora citrophthora.</title>
        <authorList>
            <person name="Moller H."/>
            <person name="Coetzee B."/>
            <person name="Rose L.J."/>
            <person name="Van Niekerk J.M."/>
        </authorList>
    </citation>
    <scope>NUCLEOTIDE SEQUENCE</scope>
    <source>
        <strain evidence="2">STE-U-9442</strain>
    </source>
</reference>
<accession>A0AAD9GBP3</accession>
<organism evidence="2 3">
    <name type="scientific">Phytophthora citrophthora</name>
    <dbReference type="NCBI Taxonomy" id="4793"/>
    <lineage>
        <taxon>Eukaryota</taxon>
        <taxon>Sar</taxon>
        <taxon>Stramenopiles</taxon>
        <taxon>Oomycota</taxon>
        <taxon>Peronosporomycetes</taxon>
        <taxon>Peronosporales</taxon>
        <taxon>Peronosporaceae</taxon>
        <taxon>Phytophthora</taxon>
    </lineage>
</organism>
<evidence type="ECO:0000313" key="3">
    <source>
        <dbReference type="Proteomes" id="UP001259832"/>
    </source>
</evidence>
<dbReference type="EMBL" id="JASMQC010000023">
    <property type="protein sequence ID" value="KAK1935429.1"/>
    <property type="molecule type" value="Genomic_DNA"/>
</dbReference>
<keyword evidence="3" id="KW-1185">Reference proteome</keyword>
<comment type="caution">
    <text evidence="2">The sequence shown here is derived from an EMBL/GenBank/DDBJ whole genome shotgun (WGS) entry which is preliminary data.</text>
</comment>